<evidence type="ECO:0000313" key="2">
    <source>
        <dbReference type="Proteomes" id="UP000297149"/>
    </source>
</evidence>
<organism evidence="1 2">
    <name type="scientific">Duncaniella dubosii</name>
    <dbReference type="NCBI Taxonomy" id="2518971"/>
    <lineage>
        <taxon>Bacteria</taxon>
        <taxon>Pseudomonadati</taxon>
        <taxon>Bacteroidota</taxon>
        <taxon>Bacteroidia</taxon>
        <taxon>Bacteroidales</taxon>
        <taxon>Muribaculaceae</taxon>
        <taxon>Duncaniella</taxon>
    </lineage>
</organism>
<sequence>MTVCIQELENGKVVGEWMAVSSVCAARNQLYAIKNTKTATSPGVIIEESRNFIALHYSDGSIRKYQIVKYFTKEPI</sequence>
<dbReference type="Proteomes" id="UP000297149">
    <property type="component" value="Chromosome"/>
</dbReference>
<dbReference type="KEGG" id="ddb:E7747_11115"/>
<accession>A0A4P7W430</accession>
<keyword evidence="2" id="KW-1185">Reference proteome</keyword>
<protein>
    <submittedName>
        <fullName evidence="1">Uncharacterized protein</fullName>
    </submittedName>
</protein>
<dbReference type="AlphaFoldDB" id="A0A4P7W430"/>
<gene>
    <name evidence="1" type="ORF">E7747_11115</name>
</gene>
<evidence type="ECO:0000313" key="1">
    <source>
        <dbReference type="EMBL" id="QCD42783.1"/>
    </source>
</evidence>
<dbReference type="EMBL" id="CP039396">
    <property type="protein sequence ID" value="QCD42783.1"/>
    <property type="molecule type" value="Genomic_DNA"/>
</dbReference>
<dbReference type="RefSeq" id="WP_136416001.1">
    <property type="nucleotide sequence ID" value="NZ_CAXHQF010000016.1"/>
</dbReference>
<name>A0A4P7W430_9BACT</name>
<proteinExistence type="predicted"/>
<reference evidence="2" key="1">
    <citation type="submission" date="2019-02" db="EMBL/GenBank/DDBJ databases">
        <title>Isolation and identification of novel species under the genus Muribaculum.</title>
        <authorList>
            <person name="Miyake S."/>
            <person name="Ding Y."/>
            <person name="Low A."/>
            <person name="Soh M."/>
            <person name="Seedorf H."/>
        </authorList>
    </citation>
    <scope>NUCLEOTIDE SEQUENCE [LARGE SCALE GENOMIC DNA]</scope>
    <source>
        <strain evidence="2">H5</strain>
    </source>
</reference>